<dbReference type="RefSeq" id="WP_153494941.1">
    <property type="nucleotide sequence ID" value="NZ_CAXYUY010000014.1"/>
</dbReference>
<protein>
    <submittedName>
        <fullName evidence="1">Uncharacterized protein</fullName>
    </submittedName>
</protein>
<dbReference type="EMBL" id="WITJ01000002">
    <property type="protein sequence ID" value="MQW38623.1"/>
    <property type="molecule type" value="Genomic_DNA"/>
</dbReference>
<organism evidence="1 2">
    <name type="scientific">Lactococcus hircilactis</name>
    <dbReference type="NCBI Taxonomy" id="1494462"/>
    <lineage>
        <taxon>Bacteria</taxon>
        <taxon>Bacillati</taxon>
        <taxon>Bacillota</taxon>
        <taxon>Bacilli</taxon>
        <taxon>Lactobacillales</taxon>
        <taxon>Streptococcaceae</taxon>
        <taxon>Lactococcus</taxon>
    </lineage>
</organism>
<comment type="caution">
    <text evidence="1">The sequence shown here is derived from an EMBL/GenBank/DDBJ whole genome shotgun (WGS) entry which is preliminary data.</text>
</comment>
<dbReference type="AlphaFoldDB" id="A0A7X1Z6N2"/>
<keyword evidence="2" id="KW-1185">Reference proteome</keyword>
<gene>
    <name evidence="1" type="ORF">GHI93_01495</name>
</gene>
<reference evidence="1 2" key="1">
    <citation type="submission" date="2019-10" db="EMBL/GenBank/DDBJ databases">
        <authorList>
            <person name="Dong K."/>
        </authorList>
    </citation>
    <scope>NUCLEOTIDE SEQUENCE [LARGE SCALE GENOMIC DNA]</scope>
    <source>
        <strain evidence="1 2">DSM 28960</strain>
    </source>
</reference>
<sequence>MIENEMHAQLLSTLGSDATEFLALTSQGRAGIIPQISILVAHERSIRAQLQTLQHQLDFLLSKKQSCYDELQKHSKNDEF</sequence>
<evidence type="ECO:0000313" key="2">
    <source>
        <dbReference type="Proteomes" id="UP000439550"/>
    </source>
</evidence>
<dbReference type="Proteomes" id="UP000439550">
    <property type="component" value="Unassembled WGS sequence"/>
</dbReference>
<evidence type="ECO:0000313" key="1">
    <source>
        <dbReference type="EMBL" id="MQW38623.1"/>
    </source>
</evidence>
<accession>A0A7X1Z6N2</accession>
<name>A0A7X1Z6N2_9LACT</name>
<proteinExistence type="predicted"/>